<evidence type="ECO:0000313" key="3">
    <source>
        <dbReference type="Proteomes" id="UP000244496"/>
    </source>
</evidence>
<keyword evidence="1" id="KW-0472">Membrane</keyword>
<accession>A0A2S0UMY8</accession>
<sequence>MSSTSLSLPRPPLWFHAASIGGIAWNVFGAVQFAGSVTATEASLIASGLTAEQAAVMTGYPGWMTLAFAIGVFGGLAGGVLLLLRRRIALPVLAVSLVAYVALWTGDAVHGVFAAMGLPQVVTLTVVVAIAAALFLLARHPAARA</sequence>
<feature type="transmembrane region" description="Helical" evidence="1">
    <location>
        <begin position="112"/>
        <end position="138"/>
    </location>
</feature>
<evidence type="ECO:0000256" key="1">
    <source>
        <dbReference type="SAM" id="Phobius"/>
    </source>
</evidence>
<dbReference type="OrthoDB" id="8454463at2"/>
<evidence type="ECO:0008006" key="4">
    <source>
        <dbReference type="Google" id="ProtNLM"/>
    </source>
</evidence>
<evidence type="ECO:0000313" key="2">
    <source>
        <dbReference type="EMBL" id="AWB49178.1"/>
    </source>
</evidence>
<name>A0A2S0UMY8_9RHOB</name>
<proteinExistence type="predicted"/>
<feature type="transmembrane region" description="Helical" evidence="1">
    <location>
        <begin position="88"/>
        <end position="106"/>
    </location>
</feature>
<keyword evidence="1" id="KW-1133">Transmembrane helix</keyword>
<gene>
    <name evidence="2" type="ORF">HYN69_12285</name>
</gene>
<keyword evidence="1" id="KW-0812">Transmembrane</keyword>
<reference evidence="2 3" key="1">
    <citation type="submission" date="2018-04" db="EMBL/GenBank/DDBJ databases">
        <title>Genome sequencing of Gemmobacter.</title>
        <authorList>
            <person name="Yi H."/>
            <person name="Baek M.-G."/>
        </authorList>
    </citation>
    <scope>NUCLEOTIDE SEQUENCE [LARGE SCALE GENOMIC DNA]</scope>
    <source>
        <strain evidence="2 3">HYN0069</strain>
    </source>
</reference>
<dbReference type="Proteomes" id="UP000244496">
    <property type="component" value="Chromosome"/>
</dbReference>
<dbReference type="RefSeq" id="WP_108435995.1">
    <property type="nucleotide sequence ID" value="NZ_CP028918.1"/>
</dbReference>
<dbReference type="AlphaFoldDB" id="A0A2S0UMY8"/>
<keyword evidence="3" id="KW-1185">Reference proteome</keyword>
<dbReference type="KEGG" id="geh:HYN69_12285"/>
<feature type="transmembrane region" description="Helical" evidence="1">
    <location>
        <begin position="12"/>
        <end position="34"/>
    </location>
</feature>
<organism evidence="2 3">
    <name type="scientific">Paragemmobacter aquarius</name>
    <dbReference type="NCBI Taxonomy" id="2169400"/>
    <lineage>
        <taxon>Bacteria</taxon>
        <taxon>Pseudomonadati</taxon>
        <taxon>Pseudomonadota</taxon>
        <taxon>Alphaproteobacteria</taxon>
        <taxon>Rhodobacterales</taxon>
        <taxon>Paracoccaceae</taxon>
        <taxon>Paragemmobacter</taxon>
    </lineage>
</organism>
<dbReference type="EMBL" id="CP028918">
    <property type="protein sequence ID" value="AWB49178.1"/>
    <property type="molecule type" value="Genomic_DNA"/>
</dbReference>
<feature type="transmembrane region" description="Helical" evidence="1">
    <location>
        <begin position="63"/>
        <end position="83"/>
    </location>
</feature>
<protein>
    <recommendedName>
        <fullName evidence="4">Sugar transporter</fullName>
    </recommendedName>
</protein>